<sequence>MKKLKVGIIGLEFGATCHLPAFKKNNKCEVIALCSNNLKKT</sequence>
<proteinExistence type="predicted"/>
<dbReference type="AlphaFoldDB" id="A0A382QIE0"/>
<accession>A0A382QIE0</accession>
<dbReference type="EMBL" id="UINC01114709">
    <property type="protein sequence ID" value="SVC85206.1"/>
    <property type="molecule type" value="Genomic_DNA"/>
</dbReference>
<organism evidence="1">
    <name type="scientific">marine metagenome</name>
    <dbReference type="NCBI Taxonomy" id="408172"/>
    <lineage>
        <taxon>unclassified sequences</taxon>
        <taxon>metagenomes</taxon>
        <taxon>ecological metagenomes</taxon>
    </lineage>
</organism>
<evidence type="ECO:0000313" key="1">
    <source>
        <dbReference type="EMBL" id="SVC85206.1"/>
    </source>
</evidence>
<gene>
    <name evidence="1" type="ORF">METZ01_LOCUS338060</name>
</gene>
<dbReference type="InterPro" id="IPR036291">
    <property type="entry name" value="NAD(P)-bd_dom_sf"/>
</dbReference>
<feature type="non-terminal residue" evidence="1">
    <location>
        <position position="41"/>
    </location>
</feature>
<protein>
    <recommendedName>
        <fullName evidence="2">Gfo/Idh/MocA-like oxidoreductase N-terminal domain-containing protein</fullName>
    </recommendedName>
</protein>
<dbReference type="Gene3D" id="3.40.50.720">
    <property type="entry name" value="NAD(P)-binding Rossmann-like Domain"/>
    <property type="match status" value="1"/>
</dbReference>
<dbReference type="SUPFAM" id="SSF51735">
    <property type="entry name" value="NAD(P)-binding Rossmann-fold domains"/>
    <property type="match status" value="1"/>
</dbReference>
<reference evidence="1" key="1">
    <citation type="submission" date="2018-05" db="EMBL/GenBank/DDBJ databases">
        <authorList>
            <person name="Lanie J.A."/>
            <person name="Ng W.-L."/>
            <person name="Kazmierczak K.M."/>
            <person name="Andrzejewski T.M."/>
            <person name="Davidsen T.M."/>
            <person name="Wayne K.J."/>
            <person name="Tettelin H."/>
            <person name="Glass J.I."/>
            <person name="Rusch D."/>
            <person name="Podicherti R."/>
            <person name="Tsui H.-C.T."/>
            <person name="Winkler M.E."/>
        </authorList>
    </citation>
    <scope>NUCLEOTIDE SEQUENCE</scope>
</reference>
<evidence type="ECO:0008006" key="2">
    <source>
        <dbReference type="Google" id="ProtNLM"/>
    </source>
</evidence>
<name>A0A382QIE0_9ZZZZ</name>